<evidence type="ECO:0000313" key="3">
    <source>
        <dbReference type="Proteomes" id="UP000193944"/>
    </source>
</evidence>
<dbReference type="Proteomes" id="UP000193944">
    <property type="component" value="Unassembled WGS sequence"/>
</dbReference>
<dbReference type="AlphaFoldDB" id="A0A1Y1XJR6"/>
<sequence>MEILEKVFSNTVLSTILFVVGGLVALGLNLRDFYCSNEEKCKGNTMKIIVIIEITCGYLVWAFLSFLFFSLGKFNKRIEEQSTV</sequence>
<organism evidence="2 3">
    <name type="scientific">Anaeromyces robustus</name>
    <dbReference type="NCBI Taxonomy" id="1754192"/>
    <lineage>
        <taxon>Eukaryota</taxon>
        <taxon>Fungi</taxon>
        <taxon>Fungi incertae sedis</taxon>
        <taxon>Chytridiomycota</taxon>
        <taxon>Chytridiomycota incertae sedis</taxon>
        <taxon>Neocallimastigomycetes</taxon>
        <taxon>Neocallimastigales</taxon>
        <taxon>Neocallimastigaceae</taxon>
        <taxon>Anaeromyces</taxon>
    </lineage>
</organism>
<dbReference type="EMBL" id="MCFG01000027">
    <property type="protein sequence ID" value="ORX85991.1"/>
    <property type="molecule type" value="Genomic_DNA"/>
</dbReference>
<comment type="caution">
    <text evidence="2">The sequence shown here is derived from an EMBL/GenBank/DDBJ whole genome shotgun (WGS) entry which is preliminary data.</text>
</comment>
<reference evidence="2 3" key="1">
    <citation type="submission" date="2016-08" db="EMBL/GenBank/DDBJ databases">
        <title>A Parts List for Fungal Cellulosomes Revealed by Comparative Genomics.</title>
        <authorList>
            <consortium name="DOE Joint Genome Institute"/>
            <person name="Haitjema C.H."/>
            <person name="Gilmore S.P."/>
            <person name="Henske J.K."/>
            <person name="Solomon K.V."/>
            <person name="De Groot R."/>
            <person name="Kuo A."/>
            <person name="Mondo S.J."/>
            <person name="Salamov A.A."/>
            <person name="Labutti K."/>
            <person name="Zhao Z."/>
            <person name="Chiniquy J."/>
            <person name="Barry K."/>
            <person name="Brewer H.M."/>
            <person name="Purvine S.O."/>
            <person name="Wright A.T."/>
            <person name="Boxma B."/>
            <person name="Van Alen T."/>
            <person name="Hackstein J.H."/>
            <person name="Baker S.E."/>
            <person name="Grigoriev I.V."/>
            <person name="O'Malley M.A."/>
        </authorList>
    </citation>
    <scope>NUCLEOTIDE SEQUENCE [LARGE SCALE GENOMIC DNA]</scope>
    <source>
        <strain evidence="2 3">S4</strain>
    </source>
</reference>
<accession>A0A1Y1XJR6</accession>
<proteinExistence type="predicted"/>
<keyword evidence="1" id="KW-0472">Membrane</keyword>
<feature type="transmembrane region" description="Helical" evidence="1">
    <location>
        <begin position="7"/>
        <end position="28"/>
    </location>
</feature>
<feature type="transmembrane region" description="Helical" evidence="1">
    <location>
        <begin position="48"/>
        <end position="69"/>
    </location>
</feature>
<protein>
    <recommendedName>
        <fullName evidence="4">MARVEL domain-containing protein</fullName>
    </recommendedName>
</protein>
<name>A0A1Y1XJR6_9FUNG</name>
<evidence type="ECO:0000313" key="2">
    <source>
        <dbReference type="EMBL" id="ORX85991.1"/>
    </source>
</evidence>
<reference evidence="2 3" key="2">
    <citation type="submission" date="2016-08" db="EMBL/GenBank/DDBJ databases">
        <title>Pervasive Adenine N6-methylation of Active Genes in Fungi.</title>
        <authorList>
            <consortium name="DOE Joint Genome Institute"/>
            <person name="Mondo S.J."/>
            <person name="Dannebaum R.O."/>
            <person name="Kuo R.C."/>
            <person name="Labutti K."/>
            <person name="Haridas S."/>
            <person name="Kuo A."/>
            <person name="Salamov A."/>
            <person name="Ahrendt S.R."/>
            <person name="Lipzen A."/>
            <person name="Sullivan W."/>
            <person name="Andreopoulos W.B."/>
            <person name="Clum A."/>
            <person name="Lindquist E."/>
            <person name="Daum C."/>
            <person name="Ramamoorthy G.K."/>
            <person name="Gryganskyi A."/>
            <person name="Culley D."/>
            <person name="Magnuson J.K."/>
            <person name="James T.Y."/>
            <person name="O'Malley M.A."/>
            <person name="Stajich J.E."/>
            <person name="Spatafora J.W."/>
            <person name="Visel A."/>
            <person name="Grigoriev I.V."/>
        </authorList>
    </citation>
    <scope>NUCLEOTIDE SEQUENCE [LARGE SCALE GENOMIC DNA]</scope>
    <source>
        <strain evidence="2 3">S4</strain>
    </source>
</reference>
<evidence type="ECO:0000256" key="1">
    <source>
        <dbReference type="SAM" id="Phobius"/>
    </source>
</evidence>
<keyword evidence="1" id="KW-1133">Transmembrane helix</keyword>
<gene>
    <name evidence="2" type="ORF">BCR32DRAFT_325189</name>
</gene>
<keyword evidence="3" id="KW-1185">Reference proteome</keyword>
<evidence type="ECO:0008006" key="4">
    <source>
        <dbReference type="Google" id="ProtNLM"/>
    </source>
</evidence>
<keyword evidence="1" id="KW-0812">Transmembrane</keyword>